<evidence type="ECO:0000313" key="1">
    <source>
        <dbReference type="EMBL" id="ABC30320.1"/>
    </source>
</evidence>
<dbReference type="Proteomes" id="UP000000238">
    <property type="component" value="Chromosome"/>
</dbReference>
<accession>Q2SGA4</accession>
<protein>
    <submittedName>
        <fullName evidence="1">Uncharacterized protein</fullName>
    </submittedName>
</protein>
<name>Q2SGA4_HAHCH</name>
<gene>
    <name evidence="1" type="ordered locus">HCH_03578</name>
</gene>
<proteinExistence type="predicted"/>
<dbReference type="HOGENOM" id="CLU_1545471_0_0_6"/>
<sequence>MSDFWPQFCPSNWCDEYGVFGIPFTNEVSIGFVKVIESGYSYLLTSEFDGLGYNRDSLLSSSIDALGDDTSKVHMKVARPTGATVVWLEAEDNFAAVRMLLPAVQAFVKKHVGDEVLFTIPSRDLVLLWNADAPVSLTNKHRLEAQEDFKNDDYALSPDVYKFTAQWPCMAVR</sequence>
<dbReference type="STRING" id="349521.HCH_03578"/>
<evidence type="ECO:0000313" key="2">
    <source>
        <dbReference type="Proteomes" id="UP000000238"/>
    </source>
</evidence>
<dbReference type="RefSeq" id="WP_011397388.1">
    <property type="nucleotide sequence ID" value="NC_007645.1"/>
</dbReference>
<organism evidence="1 2">
    <name type="scientific">Hahella chejuensis (strain KCTC 2396)</name>
    <dbReference type="NCBI Taxonomy" id="349521"/>
    <lineage>
        <taxon>Bacteria</taxon>
        <taxon>Pseudomonadati</taxon>
        <taxon>Pseudomonadota</taxon>
        <taxon>Gammaproteobacteria</taxon>
        <taxon>Oceanospirillales</taxon>
        <taxon>Hahellaceae</taxon>
        <taxon>Hahella</taxon>
    </lineage>
</organism>
<reference evidence="1 2" key="1">
    <citation type="journal article" date="2005" name="Nucleic Acids Res.">
        <title>Genomic blueprint of Hahella chejuensis, a marine microbe producing an algicidal agent.</title>
        <authorList>
            <person name="Jeong H."/>
            <person name="Yim J.H."/>
            <person name="Lee C."/>
            <person name="Choi S.-H."/>
            <person name="Park Y.K."/>
            <person name="Yoon S.H."/>
            <person name="Hur C.-G."/>
            <person name="Kang H.-Y."/>
            <person name="Kim D."/>
            <person name="Lee H.H."/>
            <person name="Park K.H."/>
            <person name="Park S.-H."/>
            <person name="Park H.-S."/>
            <person name="Lee H.K."/>
            <person name="Oh T.K."/>
            <person name="Kim J.F."/>
        </authorList>
    </citation>
    <scope>NUCLEOTIDE SEQUENCE [LARGE SCALE GENOMIC DNA]</scope>
    <source>
        <strain evidence="1 2">KCTC 2396</strain>
    </source>
</reference>
<dbReference type="AlphaFoldDB" id="Q2SGA4"/>
<dbReference type="EMBL" id="CP000155">
    <property type="protein sequence ID" value="ABC30320.1"/>
    <property type="molecule type" value="Genomic_DNA"/>
</dbReference>
<dbReference type="KEGG" id="hch:HCH_03578"/>
<keyword evidence="2" id="KW-1185">Reference proteome</keyword>